<organism evidence="4 5">
    <name type="scientific">Cylindrotheca closterium</name>
    <dbReference type="NCBI Taxonomy" id="2856"/>
    <lineage>
        <taxon>Eukaryota</taxon>
        <taxon>Sar</taxon>
        <taxon>Stramenopiles</taxon>
        <taxon>Ochrophyta</taxon>
        <taxon>Bacillariophyta</taxon>
        <taxon>Bacillariophyceae</taxon>
        <taxon>Bacillariophycidae</taxon>
        <taxon>Bacillariales</taxon>
        <taxon>Bacillariaceae</taxon>
        <taxon>Cylindrotheca</taxon>
    </lineage>
</organism>
<dbReference type="InterPro" id="IPR039632">
    <property type="entry name" value="TMEM42"/>
</dbReference>
<name>A0AAD2CT54_9STRA</name>
<evidence type="ECO:0000256" key="3">
    <source>
        <dbReference type="SAM" id="SignalP"/>
    </source>
</evidence>
<evidence type="ECO:0000313" key="4">
    <source>
        <dbReference type="EMBL" id="CAJ1942804.1"/>
    </source>
</evidence>
<dbReference type="PROSITE" id="PS51257">
    <property type="entry name" value="PROKAR_LIPOPROTEIN"/>
    <property type="match status" value="1"/>
</dbReference>
<feature type="transmembrane region" description="Helical" evidence="2">
    <location>
        <begin position="103"/>
        <end position="122"/>
    </location>
</feature>
<dbReference type="PANTHER" id="PTHR31965:SF1">
    <property type="entry name" value="TRANSMEMBRANE PROTEIN 42"/>
    <property type="match status" value="1"/>
</dbReference>
<feature type="compositionally biased region" description="Basic residues" evidence="1">
    <location>
        <begin position="190"/>
        <end position="203"/>
    </location>
</feature>
<dbReference type="InterPro" id="IPR037185">
    <property type="entry name" value="EmrE-like"/>
</dbReference>
<dbReference type="Gene3D" id="1.10.3730.20">
    <property type="match status" value="1"/>
</dbReference>
<accession>A0AAD2CT54</accession>
<evidence type="ECO:0000313" key="5">
    <source>
        <dbReference type="Proteomes" id="UP001295423"/>
    </source>
</evidence>
<evidence type="ECO:0000256" key="2">
    <source>
        <dbReference type="SAM" id="Phobius"/>
    </source>
</evidence>
<feature type="region of interest" description="Disordered" evidence="1">
    <location>
        <begin position="187"/>
        <end position="207"/>
    </location>
</feature>
<reference evidence="4" key="1">
    <citation type="submission" date="2023-08" db="EMBL/GenBank/DDBJ databases">
        <authorList>
            <person name="Audoor S."/>
            <person name="Bilcke G."/>
        </authorList>
    </citation>
    <scope>NUCLEOTIDE SEQUENCE</scope>
</reference>
<keyword evidence="3" id="KW-0732">Signal</keyword>
<dbReference type="PANTHER" id="PTHR31965">
    <property type="entry name" value="TRANSMEMBRANE PROTEIN 42"/>
    <property type="match status" value="1"/>
</dbReference>
<feature type="transmembrane region" description="Helical" evidence="2">
    <location>
        <begin position="134"/>
        <end position="156"/>
    </location>
</feature>
<comment type="caution">
    <text evidence="4">The sequence shown here is derived from an EMBL/GenBank/DDBJ whole genome shotgun (WGS) entry which is preliminary data.</text>
</comment>
<evidence type="ECO:0000256" key="1">
    <source>
        <dbReference type="SAM" id="MobiDB-lite"/>
    </source>
</evidence>
<dbReference type="EMBL" id="CAKOGP040001112">
    <property type="protein sequence ID" value="CAJ1942804.1"/>
    <property type="molecule type" value="Genomic_DNA"/>
</dbReference>
<keyword evidence="2" id="KW-1133">Transmembrane helix</keyword>
<feature type="signal peptide" evidence="3">
    <location>
        <begin position="1"/>
        <end position="19"/>
    </location>
</feature>
<keyword evidence="5" id="KW-1185">Reference proteome</keyword>
<feature type="transmembrane region" description="Helical" evidence="2">
    <location>
        <begin position="162"/>
        <end position="183"/>
    </location>
</feature>
<keyword evidence="2" id="KW-0812">Transmembrane</keyword>
<sequence length="522" mass="59035">MWQHKWALWSGCLGATASCIGKIAFTDNPMSPLYTLKKDVCQVYLKSDVDAILLDKVYWILGDLMIKYDINLMTYWQTIRLKMEDAVLQLGIFEVDWCQALLLAPRIACFVLMLIVNAYMIASFLKGMKDSGSVVGTALSSGANFVFSALYGYILWGERFSQTWWMGFATVMAGVFLLTTTVATTDSPQRRRKASGLDKKKRPSPVTTTIYERNEKDEFVPKKLPLNEYIKAAGPKSPPATPPRVALTPSKILGPSRKLLKKHKQMTTPFIDRFFMNECPLCQQPLFDDKTGLSATALANLSPQCSTAYHAKCLIQHCAQMKKAKQEALCVVSHKPISLWTRSKQAASLGAFWMERVEGILQQLGPAQDEDGDRPISMTVVRQKLHEDPTLTDQQKEYIDDDPSGLDKGLASCITWGGSVDYNDCAKGHSDYKKFLVTEGIWQYDARRDEIWFHGWGLHPKKRCDFCQSMMPITFMCDETKGSCEGLAYCSEKCQKSGFKRHKLTREIWKEKGPKFAYVGWQ</sequence>
<evidence type="ECO:0008006" key="6">
    <source>
        <dbReference type="Google" id="ProtNLM"/>
    </source>
</evidence>
<dbReference type="AlphaFoldDB" id="A0AAD2CT54"/>
<dbReference type="SUPFAM" id="SSF103481">
    <property type="entry name" value="Multidrug resistance efflux transporter EmrE"/>
    <property type="match status" value="1"/>
</dbReference>
<proteinExistence type="predicted"/>
<keyword evidence="2" id="KW-0472">Membrane</keyword>
<feature type="chain" id="PRO_5042069158" description="EamA domain-containing protein" evidence="3">
    <location>
        <begin position="20"/>
        <end position="522"/>
    </location>
</feature>
<gene>
    <name evidence="4" type="ORF">CYCCA115_LOCUS8130</name>
</gene>
<protein>
    <recommendedName>
        <fullName evidence="6">EamA domain-containing protein</fullName>
    </recommendedName>
</protein>
<dbReference type="Proteomes" id="UP001295423">
    <property type="component" value="Unassembled WGS sequence"/>
</dbReference>